<organism evidence="3 4">
    <name type="scientific">Streptomyces smaragdinus</name>
    <dbReference type="NCBI Taxonomy" id="2585196"/>
    <lineage>
        <taxon>Bacteria</taxon>
        <taxon>Bacillati</taxon>
        <taxon>Actinomycetota</taxon>
        <taxon>Actinomycetes</taxon>
        <taxon>Kitasatosporales</taxon>
        <taxon>Streptomycetaceae</taxon>
        <taxon>Streptomyces</taxon>
    </lineage>
</organism>
<keyword evidence="2" id="KW-1133">Transmembrane helix</keyword>
<proteinExistence type="predicted"/>
<evidence type="ECO:0000313" key="3">
    <source>
        <dbReference type="EMBL" id="MQY16786.1"/>
    </source>
</evidence>
<evidence type="ECO:0008006" key="5">
    <source>
        <dbReference type="Google" id="ProtNLM"/>
    </source>
</evidence>
<evidence type="ECO:0000256" key="1">
    <source>
        <dbReference type="SAM" id="MobiDB-lite"/>
    </source>
</evidence>
<keyword evidence="2" id="KW-0472">Membrane</keyword>
<accession>A0A7K0CTG6</accession>
<protein>
    <recommendedName>
        <fullName evidence="5">Integral membrane protein</fullName>
    </recommendedName>
</protein>
<feature type="region of interest" description="Disordered" evidence="1">
    <location>
        <begin position="1"/>
        <end position="168"/>
    </location>
</feature>
<gene>
    <name evidence="3" type="ORF">SRB5_69890</name>
</gene>
<reference evidence="3 4" key="1">
    <citation type="submission" date="2019-10" db="EMBL/GenBank/DDBJ databases">
        <title>Streptomyces smaragdinus sp. nov. and Streptomyces fabii sp. nov., isolated from the gut of fungus growing-termite Macrotermes natalensis.</title>
        <authorList>
            <person name="Schwitalla J."/>
            <person name="Benndorf R."/>
            <person name="Martin K."/>
            <person name="De Beer W."/>
            <person name="Kaster A.-K."/>
            <person name="Vollmers J."/>
            <person name="Poulsen M."/>
            <person name="Beemelmanns C."/>
        </authorList>
    </citation>
    <scope>NUCLEOTIDE SEQUENCE [LARGE SCALE GENOMIC DNA]</scope>
    <source>
        <strain evidence="3 4">RB5</strain>
    </source>
</reference>
<feature type="compositionally biased region" description="Low complexity" evidence="1">
    <location>
        <begin position="221"/>
        <end position="232"/>
    </location>
</feature>
<evidence type="ECO:0000313" key="4">
    <source>
        <dbReference type="Proteomes" id="UP000466345"/>
    </source>
</evidence>
<keyword evidence="2" id="KW-0812">Transmembrane</keyword>
<evidence type="ECO:0000256" key="2">
    <source>
        <dbReference type="SAM" id="Phobius"/>
    </source>
</evidence>
<feature type="transmembrane region" description="Helical" evidence="2">
    <location>
        <begin position="258"/>
        <end position="282"/>
    </location>
</feature>
<dbReference type="Proteomes" id="UP000466345">
    <property type="component" value="Unassembled WGS sequence"/>
</dbReference>
<dbReference type="AlphaFoldDB" id="A0A7K0CTG6"/>
<sequence length="316" mass="32509">MQPQPSLSHPLYAQSFPTADAGPVPVFGGVRLLRESSDQEPSGDGSGSGSGGRRTAPEERPSGSDSGSGSGSGEGQPVWGSQWSRRQPPRRQGAWGGSSGSSGASDSSGSSDSGSGDRGRSAWGSQGAQGSQGPQGSQGGGQSPFGAPPERRTEAGGPGGLRWDPTDPNQRRARYALLSGMWAVFFTIFQLWPVSLLLGVLALYWGISSLRGKAKRPADTAAASGADSAEGGRQPATDAFGRPVPQQPAGAKPQTRTAVVGVIAGGVAVAVVAMMLGVQFAYRDYFTCRDDALTQASEDACLDKLPKPLRDVFGEM</sequence>
<keyword evidence="4" id="KW-1185">Reference proteome</keyword>
<feature type="region of interest" description="Disordered" evidence="1">
    <location>
        <begin position="221"/>
        <end position="252"/>
    </location>
</feature>
<feature type="transmembrane region" description="Helical" evidence="2">
    <location>
        <begin position="181"/>
        <end position="207"/>
    </location>
</feature>
<comment type="caution">
    <text evidence="3">The sequence shown here is derived from an EMBL/GenBank/DDBJ whole genome shotgun (WGS) entry which is preliminary data.</text>
</comment>
<feature type="compositionally biased region" description="Low complexity" evidence="1">
    <location>
        <begin position="121"/>
        <end position="135"/>
    </location>
</feature>
<name>A0A7K0CTG6_9ACTN</name>
<dbReference type="OrthoDB" id="4337297at2"/>
<feature type="compositionally biased region" description="Low complexity" evidence="1">
    <location>
        <begin position="101"/>
        <end position="114"/>
    </location>
</feature>
<dbReference type="RefSeq" id="WP_153457771.1">
    <property type="nucleotide sequence ID" value="NZ_WEGJ01000071.1"/>
</dbReference>
<dbReference type="EMBL" id="WEGJ01000071">
    <property type="protein sequence ID" value="MQY16786.1"/>
    <property type="molecule type" value="Genomic_DNA"/>
</dbReference>